<dbReference type="SUPFAM" id="SSF55729">
    <property type="entry name" value="Acyl-CoA N-acyltransferases (Nat)"/>
    <property type="match status" value="1"/>
</dbReference>
<name>A0A174EUG4_9CLOT</name>
<sequence>MFYKKTIKNLRDNIANLERKIDNYERKEELFKNMVKMVDEKSSEAIISNIYSYNNSIYAIFLFERKIFVDTIEIEIYEAMYDKCISKIISEIFFNKDLHIVSIDTEYWYRRQGHASKGLELLIKYAENIGSKRIFGGLLISDDMEYLYKFYSKNGFNVKRTSFEKILNDNANIE</sequence>
<dbReference type="RefSeq" id="WP_055276948.1">
    <property type="nucleotide sequence ID" value="NZ_CYZV01000023.1"/>
</dbReference>
<evidence type="ECO:0000313" key="3">
    <source>
        <dbReference type="Proteomes" id="UP000095558"/>
    </source>
</evidence>
<proteinExistence type="predicted"/>
<dbReference type="AlphaFoldDB" id="A0A174EUG4"/>
<reference evidence="2 3" key="1">
    <citation type="submission" date="2015-09" db="EMBL/GenBank/DDBJ databases">
        <authorList>
            <consortium name="Pathogen Informatics"/>
        </authorList>
    </citation>
    <scope>NUCLEOTIDE SEQUENCE [LARGE SCALE GENOMIC DNA]</scope>
    <source>
        <strain evidence="2 3">2789STDY5834855</strain>
    </source>
</reference>
<evidence type="ECO:0000313" key="2">
    <source>
        <dbReference type="EMBL" id="CUO40318.1"/>
    </source>
</evidence>
<organism evidence="2 3">
    <name type="scientific">Clostridium disporicum</name>
    <dbReference type="NCBI Taxonomy" id="84024"/>
    <lineage>
        <taxon>Bacteria</taxon>
        <taxon>Bacillati</taxon>
        <taxon>Bacillota</taxon>
        <taxon>Clostridia</taxon>
        <taxon>Eubacteriales</taxon>
        <taxon>Clostridiaceae</taxon>
        <taxon>Clostridium</taxon>
    </lineage>
</organism>
<keyword evidence="1" id="KW-0175">Coiled coil</keyword>
<dbReference type="EMBL" id="CYZV01000023">
    <property type="protein sequence ID" value="CUO40318.1"/>
    <property type="molecule type" value="Genomic_DNA"/>
</dbReference>
<dbReference type="InterPro" id="IPR016181">
    <property type="entry name" value="Acyl_CoA_acyltransferase"/>
</dbReference>
<feature type="coiled-coil region" evidence="1">
    <location>
        <begin position="7"/>
        <end position="34"/>
    </location>
</feature>
<accession>A0A174EUG4</accession>
<protein>
    <submittedName>
        <fullName evidence="2">Uncharacterized protein</fullName>
    </submittedName>
</protein>
<evidence type="ECO:0000256" key="1">
    <source>
        <dbReference type="SAM" id="Coils"/>
    </source>
</evidence>
<dbReference type="OrthoDB" id="1821130at2"/>
<gene>
    <name evidence="2" type="ORF">ERS852470_02242</name>
</gene>
<dbReference type="Proteomes" id="UP000095558">
    <property type="component" value="Unassembled WGS sequence"/>
</dbReference>
<dbReference type="Gene3D" id="3.40.630.30">
    <property type="match status" value="1"/>
</dbReference>